<gene>
    <name evidence="2" type="ORF">S12H4_31125</name>
</gene>
<feature type="non-terminal residue" evidence="2">
    <location>
        <position position="105"/>
    </location>
</feature>
<dbReference type="Gene3D" id="2.40.100.20">
    <property type="match status" value="1"/>
</dbReference>
<name>X1TVN3_9ZZZZ</name>
<dbReference type="InterPro" id="IPR029000">
    <property type="entry name" value="Cyclophilin-like_dom_sf"/>
</dbReference>
<evidence type="ECO:0000259" key="1">
    <source>
        <dbReference type="Pfam" id="PF04126"/>
    </source>
</evidence>
<feature type="domain" description="Cyclophilin TM1367-like" evidence="1">
    <location>
        <begin position="10"/>
        <end position="104"/>
    </location>
</feature>
<evidence type="ECO:0000313" key="2">
    <source>
        <dbReference type="EMBL" id="GAI95441.1"/>
    </source>
</evidence>
<sequence>MIKKSISRKPIKILIEGLGEAEGELIRFLAPRTVSAIIHKLPLGGRAAILNKKIYFQTNIRIGKEKSKRNVSSGTIAYWPMANALCIFYEDSISYGPVNIVGQVT</sequence>
<accession>X1TVN3</accession>
<dbReference type="Pfam" id="PF04126">
    <property type="entry name" value="Cyclophil_like"/>
    <property type="match status" value="1"/>
</dbReference>
<dbReference type="InterPro" id="IPR025658">
    <property type="entry name" value="Cyclophilin_TM1367"/>
</dbReference>
<dbReference type="SUPFAM" id="SSF50891">
    <property type="entry name" value="Cyclophilin-like"/>
    <property type="match status" value="1"/>
</dbReference>
<dbReference type="AlphaFoldDB" id="X1TVN3"/>
<comment type="caution">
    <text evidence="2">The sequence shown here is derived from an EMBL/GenBank/DDBJ whole genome shotgun (WGS) entry which is preliminary data.</text>
</comment>
<reference evidence="2" key="1">
    <citation type="journal article" date="2014" name="Front. Microbiol.">
        <title>High frequency of phylogenetically diverse reductive dehalogenase-homologous genes in deep subseafloor sedimentary metagenomes.</title>
        <authorList>
            <person name="Kawai M."/>
            <person name="Futagami T."/>
            <person name="Toyoda A."/>
            <person name="Takaki Y."/>
            <person name="Nishi S."/>
            <person name="Hori S."/>
            <person name="Arai W."/>
            <person name="Tsubouchi T."/>
            <person name="Morono Y."/>
            <person name="Uchiyama I."/>
            <person name="Ito T."/>
            <person name="Fujiyama A."/>
            <person name="Inagaki F."/>
            <person name="Takami H."/>
        </authorList>
    </citation>
    <scope>NUCLEOTIDE SEQUENCE</scope>
    <source>
        <strain evidence="2">Expedition CK06-06</strain>
    </source>
</reference>
<organism evidence="2">
    <name type="scientific">marine sediment metagenome</name>
    <dbReference type="NCBI Taxonomy" id="412755"/>
    <lineage>
        <taxon>unclassified sequences</taxon>
        <taxon>metagenomes</taxon>
        <taxon>ecological metagenomes</taxon>
    </lineage>
</organism>
<protein>
    <recommendedName>
        <fullName evidence="1">Cyclophilin TM1367-like domain-containing protein</fullName>
    </recommendedName>
</protein>
<proteinExistence type="predicted"/>
<dbReference type="EMBL" id="BARW01018140">
    <property type="protein sequence ID" value="GAI95441.1"/>
    <property type="molecule type" value="Genomic_DNA"/>
</dbReference>